<dbReference type="SUPFAM" id="SSF54631">
    <property type="entry name" value="CBS-domain pair"/>
    <property type="match status" value="1"/>
</dbReference>
<gene>
    <name evidence="12" type="ORF">SP90_05925</name>
</gene>
<feature type="domain" description="CBS" evidence="10">
    <location>
        <begin position="263"/>
        <end position="321"/>
    </location>
</feature>
<evidence type="ECO:0000256" key="4">
    <source>
        <dbReference type="ARBA" id="ARBA00022989"/>
    </source>
</evidence>
<dbReference type="InterPro" id="IPR044751">
    <property type="entry name" value="Ion_transp-like_CBS"/>
</dbReference>
<dbReference type="CDD" id="cd04590">
    <property type="entry name" value="CBS_pair_CorC_HlyC_assoc"/>
    <property type="match status" value="1"/>
</dbReference>
<name>A0A1B7XFE6_9BACT</name>
<dbReference type="STRING" id="1560234.SP90_05925"/>
<feature type="transmembrane region" description="Helical" evidence="9">
    <location>
        <begin position="127"/>
        <end position="145"/>
    </location>
</feature>
<dbReference type="PANTHER" id="PTHR22777:SF4">
    <property type="entry name" value="UPF0053 PROTEIN SLL1254"/>
    <property type="match status" value="1"/>
</dbReference>
<dbReference type="OrthoDB" id="9798188at2"/>
<proteinExistence type="predicted"/>
<feature type="transmembrane region" description="Helical" evidence="9">
    <location>
        <begin position="88"/>
        <end position="107"/>
    </location>
</feature>
<keyword evidence="13" id="KW-1185">Reference proteome</keyword>
<evidence type="ECO:0000256" key="1">
    <source>
        <dbReference type="ARBA" id="ARBA00004141"/>
    </source>
</evidence>
<evidence type="ECO:0000256" key="6">
    <source>
        <dbReference type="ARBA" id="ARBA00023136"/>
    </source>
</evidence>
<dbReference type="PROSITE" id="PS51846">
    <property type="entry name" value="CNNM"/>
    <property type="match status" value="1"/>
</dbReference>
<keyword evidence="5 7" id="KW-0129">CBS domain</keyword>
<dbReference type="InterPro" id="IPR002550">
    <property type="entry name" value="CNNM"/>
</dbReference>
<keyword evidence="3" id="KW-0677">Repeat</keyword>
<evidence type="ECO:0000256" key="9">
    <source>
        <dbReference type="SAM" id="Phobius"/>
    </source>
</evidence>
<dbReference type="PATRIC" id="fig|1560234.3.peg.3158"/>
<evidence type="ECO:0000259" key="11">
    <source>
        <dbReference type="PROSITE" id="PS51846"/>
    </source>
</evidence>
<keyword evidence="6 8" id="KW-0472">Membrane</keyword>
<evidence type="ECO:0000313" key="13">
    <source>
        <dbReference type="Proteomes" id="UP000091979"/>
    </source>
</evidence>
<keyword evidence="2 8" id="KW-0812">Transmembrane</keyword>
<evidence type="ECO:0000313" key="12">
    <source>
        <dbReference type="EMBL" id="OBQ54017.1"/>
    </source>
</evidence>
<comment type="subcellular location">
    <subcellularLocation>
        <location evidence="1">Membrane</location>
        <topology evidence="1">Multi-pass membrane protein</topology>
    </subcellularLocation>
</comment>
<evidence type="ECO:0000256" key="5">
    <source>
        <dbReference type="ARBA" id="ARBA00023122"/>
    </source>
</evidence>
<evidence type="ECO:0000259" key="10">
    <source>
        <dbReference type="PROSITE" id="PS51371"/>
    </source>
</evidence>
<accession>A0A1B7XFE6</accession>
<dbReference type="Proteomes" id="UP000091979">
    <property type="component" value="Unassembled WGS sequence"/>
</dbReference>
<keyword evidence="4 8" id="KW-1133">Transmembrane helix</keyword>
<evidence type="ECO:0000256" key="2">
    <source>
        <dbReference type="ARBA" id="ARBA00022692"/>
    </source>
</evidence>
<dbReference type="GO" id="GO:0005886">
    <property type="term" value="C:plasma membrane"/>
    <property type="evidence" value="ECO:0007669"/>
    <property type="project" value="TreeGrafter"/>
</dbReference>
<sequence>MFELITAVTFSIIISATCSITEAILYSVPWSHIEQLRNSGSKVGSTLFKLRSDVERPITAILTLNTVANTAGATLAGAAFTKVYGPDLMPYFAICFTISILLFSEILPKTIGVSYARQLSSFIAKPLSFLVFMLTPVIYVCSWMTRKLTPSHTEPNATEEDIRAIVSMSKRAGEIEQSEADSIQNILSLDNKHVHEVMTPRTVIFTLPVALSVKEAQQELDIKHYSRIPVYADDNEDIVGIVMRRRIFEELAAGRTETKLSELMRPVHFVLDSVTLDKVLRNFLERRDHLFVAIDEYGGVSGVVSLEDVLEEILGKEIVDETDRVDDMQLLARNKRKQLGKSKLPKH</sequence>
<evidence type="ECO:0000256" key="3">
    <source>
        <dbReference type="ARBA" id="ARBA00022737"/>
    </source>
</evidence>
<dbReference type="InterPro" id="IPR000644">
    <property type="entry name" value="CBS_dom"/>
</dbReference>
<dbReference type="RefSeq" id="WP_066853567.1">
    <property type="nucleotide sequence ID" value="NZ_JXMS01000008.1"/>
</dbReference>
<dbReference type="Gene3D" id="3.10.580.10">
    <property type="entry name" value="CBS-domain"/>
    <property type="match status" value="1"/>
</dbReference>
<dbReference type="AlphaFoldDB" id="A0A1B7XFE6"/>
<dbReference type="InterPro" id="IPR046342">
    <property type="entry name" value="CBS_dom_sf"/>
</dbReference>
<evidence type="ECO:0000256" key="7">
    <source>
        <dbReference type="PROSITE-ProRule" id="PRU00703"/>
    </source>
</evidence>
<dbReference type="PROSITE" id="PS51371">
    <property type="entry name" value="CBS"/>
    <property type="match status" value="2"/>
</dbReference>
<organism evidence="12 13">
    <name type="scientific">Halodesulfovibrio spirochaetisodalis</name>
    <dbReference type="NCBI Taxonomy" id="1560234"/>
    <lineage>
        <taxon>Bacteria</taxon>
        <taxon>Pseudomonadati</taxon>
        <taxon>Thermodesulfobacteriota</taxon>
        <taxon>Desulfovibrionia</taxon>
        <taxon>Desulfovibrionales</taxon>
        <taxon>Desulfovibrionaceae</taxon>
        <taxon>Halodesulfovibrio</taxon>
    </lineage>
</organism>
<dbReference type="PANTHER" id="PTHR22777">
    <property type="entry name" value="HEMOLYSIN-RELATED"/>
    <property type="match status" value="1"/>
</dbReference>
<dbReference type="EMBL" id="JXMS01000008">
    <property type="protein sequence ID" value="OBQ54017.1"/>
    <property type="molecule type" value="Genomic_DNA"/>
</dbReference>
<comment type="caution">
    <text evidence="12">The sequence shown here is derived from an EMBL/GenBank/DDBJ whole genome shotgun (WGS) entry which is preliminary data.</text>
</comment>
<feature type="domain" description="CNNM transmembrane" evidence="11">
    <location>
        <begin position="1"/>
        <end position="179"/>
    </location>
</feature>
<feature type="domain" description="CBS" evidence="10">
    <location>
        <begin position="198"/>
        <end position="257"/>
    </location>
</feature>
<evidence type="ECO:0000256" key="8">
    <source>
        <dbReference type="PROSITE-ProRule" id="PRU01193"/>
    </source>
</evidence>
<dbReference type="Pfam" id="PF00571">
    <property type="entry name" value="CBS"/>
    <property type="match status" value="2"/>
</dbReference>
<reference evidence="12 13" key="1">
    <citation type="submission" date="2015-01" db="EMBL/GenBank/DDBJ databases">
        <title>Desulfovibrio sp. JC271 draft genome sequence.</title>
        <authorList>
            <person name="Shivani Y."/>
            <person name="Subhash Y."/>
            <person name="Sasikala C."/>
            <person name="Ramana C.V."/>
        </authorList>
    </citation>
    <scope>NUCLEOTIDE SEQUENCE [LARGE SCALE GENOMIC DNA]</scope>
    <source>
        <strain evidence="12 13">JC271</strain>
    </source>
</reference>
<protein>
    <submittedName>
        <fullName evidence="12">CBS domain-containing protein</fullName>
    </submittedName>
</protein>
<dbReference type="Pfam" id="PF01595">
    <property type="entry name" value="CNNM"/>
    <property type="match status" value="1"/>
</dbReference>